<evidence type="ECO:0000313" key="3">
    <source>
        <dbReference type="Proteomes" id="UP000703269"/>
    </source>
</evidence>
<dbReference type="InterPro" id="IPR025714">
    <property type="entry name" value="Methyltranfer_dom"/>
</dbReference>
<sequence length="333" mass="37098">MAVLGITGAVVYAQRNPRFLLLLVLLLSLSTLLLLPWHPASPLGTLQLSNYLPSKFRGSVSLEEFVRREELRYADVLAQRQAMIKQYGPNPDDVDSFPGGSVFYTLWDFFLPAFNCPHRIDRVGAFGDGGKWVCGLDALAAQTHPCVVYSFGVNHDSSFEAALLQRAPACEVWGFDYSVSAFGPEVQANPVLAPKAHFFPYKLGAHDNAHLAPPEYTIQELMRANGHAFVDVLKVDIEGGEFDALAAFLKPFIGADAPPLPIGQLQIEIHAWGDNGRFGFFYPWWTLLERAGLRPFFTEPNMPHVSHMRARPDVVEYSFINVRGQHALITSDW</sequence>
<reference evidence="2 3" key="1">
    <citation type="submission" date="2021-08" db="EMBL/GenBank/DDBJ databases">
        <title>Draft Genome Sequence of Phanerochaete sordida strain YK-624.</title>
        <authorList>
            <person name="Mori T."/>
            <person name="Dohra H."/>
            <person name="Suzuki T."/>
            <person name="Kawagishi H."/>
            <person name="Hirai H."/>
        </authorList>
    </citation>
    <scope>NUCLEOTIDE SEQUENCE [LARGE SCALE GENOMIC DNA]</scope>
    <source>
        <strain evidence="2 3">YK-624</strain>
    </source>
</reference>
<proteinExistence type="predicted"/>
<accession>A0A9P3GH94</accession>
<dbReference type="GO" id="GO:0008168">
    <property type="term" value="F:methyltransferase activity"/>
    <property type="evidence" value="ECO:0007669"/>
    <property type="project" value="UniProtKB-KW"/>
</dbReference>
<dbReference type="OrthoDB" id="10006218at2759"/>
<feature type="domain" description="Methyltransferase" evidence="1">
    <location>
        <begin position="90"/>
        <end position="301"/>
    </location>
</feature>
<dbReference type="EMBL" id="BPQB01000044">
    <property type="protein sequence ID" value="GJE94952.1"/>
    <property type="molecule type" value="Genomic_DNA"/>
</dbReference>
<comment type="caution">
    <text evidence="2">The sequence shown here is derived from an EMBL/GenBank/DDBJ whole genome shotgun (WGS) entry which is preliminary data.</text>
</comment>
<keyword evidence="3" id="KW-1185">Reference proteome</keyword>
<evidence type="ECO:0000259" key="1">
    <source>
        <dbReference type="Pfam" id="PF13383"/>
    </source>
</evidence>
<name>A0A9P3GH94_9APHY</name>
<evidence type="ECO:0000313" key="2">
    <source>
        <dbReference type="EMBL" id="GJE94952.1"/>
    </source>
</evidence>
<dbReference type="AlphaFoldDB" id="A0A9P3GH94"/>
<dbReference type="PANTHER" id="PTHR32026">
    <property type="entry name" value="METHYLTRANSFERASE-LIKE PROTEIN 24"/>
    <property type="match status" value="1"/>
</dbReference>
<keyword evidence="2" id="KW-0489">Methyltransferase</keyword>
<keyword evidence="2" id="KW-0808">Transferase</keyword>
<dbReference type="Proteomes" id="UP000703269">
    <property type="component" value="Unassembled WGS sequence"/>
</dbReference>
<organism evidence="2 3">
    <name type="scientific">Phanerochaete sordida</name>
    <dbReference type="NCBI Taxonomy" id="48140"/>
    <lineage>
        <taxon>Eukaryota</taxon>
        <taxon>Fungi</taxon>
        <taxon>Dikarya</taxon>
        <taxon>Basidiomycota</taxon>
        <taxon>Agaricomycotina</taxon>
        <taxon>Agaricomycetes</taxon>
        <taxon>Polyporales</taxon>
        <taxon>Phanerochaetaceae</taxon>
        <taxon>Phanerochaete</taxon>
    </lineage>
</organism>
<dbReference type="Pfam" id="PF13383">
    <property type="entry name" value="Methyltransf_22"/>
    <property type="match status" value="1"/>
</dbReference>
<dbReference type="InterPro" id="IPR026913">
    <property type="entry name" value="METTL24"/>
</dbReference>
<gene>
    <name evidence="2" type="ORF">PsYK624_111280</name>
</gene>
<dbReference type="PANTHER" id="PTHR32026:SF10">
    <property type="entry name" value="METHYLTRANSFERASE-LIKE PROTEIN 24-RELATED"/>
    <property type="match status" value="1"/>
</dbReference>
<protein>
    <submittedName>
        <fullName evidence="2">Methyltransferase domain-containing protein</fullName>
    </submittedName>
</protein>
<dbReference type="GO" id="GO:0032259">
    <property type="term" value="P:methylation"/>
    <property type="evidence" value="ECO:0007669"/>
    <property type="project" value="UniProtKB-KW"/>
</dbReference>